<dbReference type="GO" id="GO:0003700">
    <property type="term" value="F:DNA-binding transcription factor activity"/>
    <property type="evidence" value="ECO:0007669"/>
    <property type="project" value="InterPro"/>
</dbReference>
<evidence type="ECO:0000259" key="4">
    <source>
        <dbReference type="PROSITE" id="PS50995"/>
    </source>
</evidence>
<dbReference type="GO" id="GO:0003677">
    <property type="term" value="F:DNA binding"/>
    <property type="evidence" value="ECO:0007669"/>
    <property type="project" value="UniProtKB-KW"/>
</dbReference>
<feature type="domain" description="HTH marR-type" evidence="4">
    <location>
        <begin position="14"/>
        <end position="146"/>
    </location>
</feature>
<dbReference type="Pfam" id="PF01047">
    <property type="entry name" value="MarR"/>
    <property type="match status" value="1"/>
</dbReference>
<protein>
    <recommendedName>
        <fullName evidence="4">HTH marR-type domain-containing protein</fullName>
    </recommendedName>
</protein>
<dbReference type="InterPro" id="IPR036388">
    <property type="entry name" value="WH-like_DNA-bd_sf"/>
</dbReference>
<dbReference type="InterPro" id="IPR036390">
    <property type="entry name" value="WH_DNA-bd_sf"/>
</dbReference>
<sequence>MKLTMKPMSLHNFADELNEIMPVLIREFSRRNSEELYKGKITLPQFLVMGFINGRGQAKMTDAARFMSVSTAAMTGIVNRMVRDGLVARLYDLKDRRVINIKLTPKGTALVKKIKEQRRAAIIKVFGMISEKERGDYLKIITRIHSILTNDKEFTGE</sequence>
<dbReference type="Gene3D" id="1.10.10.10">
    <property type="entry name" value="Winged helix-like DNA-binding domain superfamily/Winged helix DNA-binding domain"/>
    <property type="match status" value="1"/>
</dbReference>
<dbReference type="SUPFAM" id="SSF46785">
    <property type="entry name" value="Winged helix' DNA-binding domain"/>
    <property type="match status" value="1"/>
</dbReference>
<evidence type="ECO:0000313" key="6">
    <source>
        <dbReference type="Proteomes" id="UP000231267"/>
    </source>
</evidence>
<gene>
    <name evidence="5" type="ORF">COW11_05580</name>
</gene>
<keyword evidence="3" id="KW-0804">Transcription</keyword>
<organism evidence="5 6">
    <name type="scientific">Candidatus Taenaricola geysiri</name>
    <dbReference type="NCBI Taxonomy" id="1974752"/>
    <lineage>
        <taxon>Bacteria</taxon>
        <taxon>Pseudomonadati</taxon>
        <taxon>Candidatus Omnitrophota</taxon>
        <taxon>Candidatus Taenaricola</taxon>
    </lineage>
</organism>
<dbReference type="PANTHER" id="PTHR33164:SF99">
    <property type="entry name" value="MARR FAMILY REGULATORY PROTEIN"/>
    <property type="match status" value="1"/>
</dbReference>
<dbReference type="AlphaFoldDB" id="A0A2J0LFK8"/>
<keyword evidence="1" id="KW-0805">Transcription regulation</keyword>
<dbReference type="GO" id="GO:0006950">
    <property type="term" value="P:response to stress"/>
    <property type="evidence" value="ECO:0007669"/>
    <property type="project" value="TreeGrafter"/>
</dbReference>
<evidence type="ECO:0000313" key="5">
    <source>
        <dbReference type="EMBL" id="PIW65999.1"/>
    </source>
</evidence>
<reference evidence="5 6" key="1">
    <citation type="submission" date="2017-09" db="EMBL/GenBank/DDBJ databases">
        <title>Depth-based differentiation of microbial function through sediment-hosted aquifers and enrichment of novel symbionts in the deep terrestrial subsurface.</title>
        <authorList>
            <person name="Probst A.J."/>
            <person name="Ladd B."/>
            <person name="Jarett J.K."/>
            <person name="Geller-Mcgrath D.E."/>
            <person name="Sieber C.M."/>
            <person name="Emerson J.B."/>
            <person name="Anantharaman K."/>
            <person name="Thomas B.C."/>
            <person name="Malmstrom R."/>
            <person name="Stieglmeier M."/>
            <person name="Klingl A."/>
            <person name="Woyke T."/>
            <person name="Ryan C.M."/>
            <person name="Banfield J.F."/>
        </authorList>
    </citation>
    <scope>NUCLEOTIDE SEQUENCE [LARGE SCALE GENOMIC DNA]</scope>
    <source>
        <strain evidence="5">CG12_big_fil_rev_8_21_14_0_65_43_15</strain>
    </source>
</reference>
<dbReference type="SMART" id="SM00347">
    <property type="entry name" value="HTH_MARR"/>
    <property type="match status" value="1"/>
</dbReference>
<proteinExistence type="predicted"/>
<dbReference type="InterPro" id="IPR000835">
    <property type="entry name" value="HTH_MarR-typ"/>
</dbReference>
<evidence type="ECO:0000256" key="1">
    <source>
        <dbReference type="ARBA" id="ARBA00023015"/>
    </source>
</evidence>
<dbReference type="InterPro" id="IPR023187">
    <property type="entry name" value="Tscrpt_reg_MarR-type_CS"/>
</dbReference>
<evidence type="ECO:0000256" key="3">
    <source>
        <dbReference type="ARBA" id="ARBA00023163"/>
    </source>
</evidence>
<dbReference type="EMBL" id="PFGP01000125">
    <property type="protein sequence ID" value="PIW65999.1"/>
    <property type="molecule type" value="Genomic_DNA"/>
</dbReference>
<dbReference type="PROSITE" id="PS50995">
    <property type="entry name" value="HTH_MARR_2"/>
    <property type="match status" value="1"/>
</dbReference>
<accession>A0A2J0LFK8</accession>
<dbReference type="PANTHER" id="PTHR33164">
    <property type="entry name" value="TRANSCRIPTIONAL REGULATOR, MARR FAMILY"/>
    <property type="match status" value="1"/>
</dbReference>
<dbReference type="PROSITE" id="PS01117">
    <property type="entry name" value="HTH_MARR_1"/>
    <property type="match status" value="1"/>
</dbReference>
<comment type="caution">
    <text evidence="5">The sequence shown here is derived from an EMBL/GenBank/DDBJ whole genome shotgun (WGS) entry which is preliminary data.</text>
</comment>
<dbReference type="PRINTS" id="PR00598">
    <property type="entry name" value="HTHMARR"/>
</dbReference>
<dbReference type="InterPro" id="IPR039422">
    <property type="entry name" value="MarR/SlyA-like"/>
</dbReference>
<keyword evidence="2" id="KW-0238">DNA-binding</keyword>
<dbReference type="Proteomes" id="UP000231267">
    <property type="component" value="Unassembled WGS sequence"/>
</dbReference>
<evidence type="ECO:0000256" key="2">
    <source>
        <dbReference type="ARBA" id="ARBA00023125"/>
    </source>
</evidence>
<name>A0A2J0LFK8_9BACT</name>